<comment type="caution">
    <text evidence="1">The sequence shown here is derived from an EMBL/GenBank/DDBJ whole genome shotgun (WGS) entry which is preliminary data.</text>
</comment>
<name>K1ZI36_9BACT</name>
<organism evidence="1">
    <name type="scientific">uncultured bacterium</name>
    <name type="common">gcode 4</name>
    <dbReference type="NCBI Taxonomy" id="1234023"/>
    <lineage>
        <taxon>Bacteria</taxon>
        <taxon>environmental samples</taxon>
    </lineage>
</organism>
<gene>
    <name evidence="1" type="ORF">ACD_71C00246G0002</name>
</gene>
<sequence>MKLSSWKNSAFLSPRSLRRRSIKGGRSLPFLSGVRWSSFPSSNALEIGVLVSSIACAMTFLPCLFNTASTTSSGKRYVGMTISCGSILSITSESSFLFNVKLVSKKSCSIDSLIIFRTCGRERLIRSAKSPSVIVGRKNLMMCCFSSRVVQRSSTSSRSPSST</sequence>
<reference evidence="1" key="1">
    <citation type="journal article" date="2012" name="Science">
        <title>Fermentation, hydrogen, and sulfur metabolism in multiple uncultivated bacterial phyla.</title>
        <authorList>
            <person name="Wrighton K.C."/>
            <person name="Thomas B.C."/>
            <person name="Sharon I."/>
            <person name="Miller C.S."/>
            <person name="Castelle C.J."/>
            <person name="VerBerkmoes N.C."/>
            <person name="Wilkins M.J."/>
            <person name="Hettich R.L."/>
            <person name="Lipton M.S."/>
            <person name="Williams K.H."/>
            <person name="Long P.E."/>
            <person name="Banfield J.F."/>
        </authorList>
    </citation>
    <scope>NUCLEOTIDE SEQUENCE [LARGE SCALE GENOMIC DNA]</scope>
</reference>
<accession>K1ZI36</accession>
<proteinExistence type="predicted"/>
<dbReference type="AlphaFoldDB" id="K1ZI36"/>
<dbReference type="EMBL" id="AMFJ01028977">
    <property type="protein sequence ID" value="EKD44078.1"/>
    <property type="molecule type" value="Genomic_DNA"/>
</dbReference>
<protein>
    <submittedName>
        <fullName evidence="1">Uncharacterized protein</fullName>
    </submittedName>
</protein>
<evidence type="ECO:0000313" key="1">
    <source>
        <dbReference type="EMBL" id="EKD44078.1"/>
    </source>
</evidence>